<evidence type="ECO:0000313" key="1">
    <source>
        <dbReference type="Proteomes" id="UP000046395"/>
    </source>
</evidence>
<accession>A0A5S6QWJ5</accession>
<reference evidence="2" key="1">
    <citation type="submission" date="2019-12" db="UniProtKB">
        <authorList>
            <consortium name="WormBaseParasite"/>
        </authorList>
    </citation>
    <scope>IDENTIFICATION</scope>
</reference>
<name>A0A5S6QWJ5_TRIMR</name>
<keyword evidence="1" id="KW-1185">Reference proteome</keyword>
<evidence type="ECO:0000313" key="2">
    <source>
        <dbReference type="WBParaSite" id="TMUE_3000011498.1"/>
    </source>
</evidence>
<dbReference type="WBParaSite" id="TMUE_3000011498.1">
    <property type="protein sequence ID" value="TMUE_3000011498.1"/>
    <property type="gene ID" value="WBGene00288830"/>
</dbReference>
<sequence>MDKEKKKKKKKKKKDAEELYEIVRSTLNLYATMEEVVVVVETGRRMAHFDKSKEREGSRGMKKMKSCIAIQF</sequence>
<protein>
    <submittedName>
        <fullName evidence="2">Uncharacterized protein</fullName>
    </submittedName>
</protein>
<dbReference type="AlphaFoldDB" id="A0A5S6QWJ5"/>
<proteinExistence type="predicted"/>
<organism evidence="1 2">
    <name type="scientific">Trichuris muris</name>
    <name type="common">Mouse whipworm</name>
    <dbReference type="NCBI Taxonomy" id="70415"/>
    <lineage>
        <taxon>Eukaryota</taxon>
        <taxon>Metazoa</taxon>
        <taxon>Ecdysozoa</taxon>
        <taxon>Nematoda</taxon>
        <taxon>Enoplea</taxon>
        <taxon>Dorylaimia</taxon>
        <taxon>Trichinellida</taxon>
        <taxon>Trichuridae</taxon>
        <taxon>Trichuris</taxon>
    </lineage>
</organism>
<dbReference type="Proteomes" id="UP000046395">
    <property type="component" value="Unassembled WGS sequence"/>
</dbReference>